<feature type="transmembrane region" description="Helical" evidence="1">
    <location>
        <begin position="109"/>
        <end position="129"/>
    </location>
</feature>
<dbReference type="EMBL" id="RXOC01000009">
    <property type="protein sequence ID" value="RXF68796.1"/>
    <property type="molecule type" value="Genomic_DNA"/>
</dbReference>
<evidence type="ECO:0000256" key="1">
    <source>
        <dbReference type="SAM" id="Phobius"/>
    </source>
</evidence>
<dbReference type="Pfam" id="PF02447">
    <property type="entry name" value="GntP_permease"/>
    <property type="match status" value="1"/>
</dbReference>
<protein>
    <submittedName>
        <fullName evidence="3">GntP family permease</fullName>
    </submittedName>
</protein>
<feature type="transmembrane region" description="Helical" evidence="1">
    <location>
        <begin position="304"/>
        <end position="327"/>
    </location>
</feature>
<feature type="transmembrane region" description="Helical" evidence="1">
    <location>
        <begin position="69"/>
        <end position="97"/>
    </location>
</feature>
<feature type="transmembrane region" description="Helical" evidence="1">
    <location>
        <begin position="262"/>
        <end position="283"/>
    </location>
</feature>
<feature type="transmembrane region" description="Helical" evidence="1">
    <location>
        <begin position="141"/>
        <end position="159"/>
    </location>
</feature>
<evidence type="ECO:0000313" key="2">
    <source>
        <dbReference type="EMBL" id="KAA8483090.1"/>
    </source>
</evidence>
<dbReference type="GO" id="GO:0015128">
    <property type="term" value="F:gluconate transmembrane transporter activity"/>
    <property type="evidence" value="ECO:0007669"/>
    <property type="project" value="InterPro"/>
</dbReference>
<feature type="transmembrane region" description="Helical" evidence="1">
    <location>
        <begin position="230"/>
        <end position="250"/>
    </location>
</feature>
<name>A0A4Q0M7U2_9SPHI</name>
<dbReference type="Proteomes" id="UP000322918">
    <property type="component" value="Unassembled WGS sequence"/>
</dbReference>
<keyword evidence="5" id="KW-1185">Reference proteome</keyword>
<feature type="transmembrane region" description="Helical" evidence="1">
    <location>
        <begin position="385"/>
        <end position="409"/>
    </location>
</feature>
<keyword evidence="1" id="KW-1133">Transmembrane helix</keyword>
<reference evidence="2 5" key="2">
    <citation type="submission" date="2019-09" db="EMBL/GenBank/DDBJ databases">
        <title>Pararcticibacter amylolyticus gen. nov., sp. nov., isolated from a rottenly hemp rope, and reclassification of Pedobacter tournemirensis as Pararcticibacter tournemirensis comb. nov.</title>
        <authorList>
            <person name="Cai Y."/>
        </authorList>
    </citation>
    <scope>NUCLEOTIDE SEQUENCE [LARGE SCALE GENOMIC DNA]</scope>
    <source>
        <strain evidence="2 5">TF5-37.2-LB10</strain>
    </source>
</reference>
<keyword evidence="1" id="KW-0812">Transmembrane</keyword>
<feature type="transmembrane region" description="Helical" evidence="1">
    <location>
        <begin position="358"/>
        <end position="379"/>
    </location>
</feature>
<dbReference type="EMBL" id="VWNE01000013">
    <property type="protein sequence ID" value="KAA8483090.1"/>
    <property type="molecule type" value="Genomic_DNA"/>
</dbReference>
<sequence length="445" mass="46803">MVQSFGFTYLMICLLAGIVTIVVLTVKLRLHAFFALILACFVVGLGMQMPVPAIIELIKEGFGNIMKSLGMIILLGTTLGILLEHSGSTTVMAAYILRIVGERRAALSLSLTGLIAGLPLFCDSGYIVLSGLNKPLAKRTGISIAALAVCLATGLYAVHCLIPPHPGASAAAGLIGVDLGRLIATGIIVAIPAMFTGYFWAMYAGKRYVPAAGNEEAAAVVREQQDLPGVFRAFLPVLVPVLLISIRSFISTENEDAEIWRNLLIILGNPVMALIVGVLLALSNMNKGQRSAINHLLEESVTKAGVILVIIGGGGAFGAVLAAAHVGDSFKDSLPLTSLGILFPFLLTSLLKTAQGSSTVAIITAASIVLPLLPAVGLNDPDGRMLAVLAMGAGSMMISHANDAYFWVVARFSGLDMKTMFRVYSLATLFMGLVSLAMIYLISFV</sequence>
<feature type="transmembrane region" description="Helical" evidence="1">
    <location>
        <begin position="7"/>
        <end position="26"/>
    </location>
</feature>
<dbReference type="RefSeq" id="WP_128770038.1">
    <property type="nucleotide sequence ID" value="NZ_RXOC01000009.1"/>
</dbReference>
<evidence type="ECO:0000313" key="3">
    <source>
        <dbReference type="EMBL" id="RXF68796.1"/>
    </source>
</evidence>
<dbReference type="InterPro" id="IPR003474">
    <property type="entry name" value="Glcn_transporter"/>
</dbReference>
<dbReference type="GO" id="GO:0005886">
    <property type="term" value="C:plasma membrane"/>
    <property type="evidence" value="ECO:0007669"/>
    <property type="project" value="TreeGrafter"/>
</dbReference>
<dbReference type="PANTHER" id="PTHR30354">
    <property type="entry name" value="GNT FAMILY GLUCONATE TRANSPORTER"/>
    <property type="match status" value="1"/>
</dbReference>
<proteinExistence type="predicted"/>
<gene>
    <name evidence="3" type="ORF">EKH83_13820</name>
    <name evidence="2" type="ORF">F1649_09755</name>
</gene>
<comment type="caution">
    <text evidence="3">The sequence shown here is derived from an EMBL/GenBank/DDBJ whole genome shotgun (WGS) entry which is preliminary data.</text>
</comment>
<dbReference type="PANTHER" id="PTHR30354:SF11">
    <property type="entry name" value="PERMEASE"/>
    <property type="match status" value="1"/>
</dbReference>
<dbReference type="OrthoDB" id="9787129at2"/>
<dbReference type="Proteomes" id="UP000290848">
    <property type="component" value="Unassembled WGS sequence"/>
</dbReference>
<accession>A0A4Q0M7U2</accession>
<reference evidence="3 4" key="1">
    <citation type="submission" date="2018-12" db="EMBL/GenBank/DDBJ databases">
        <title>The Draft Genome Sequence of the Soil Bacterium Pedobacter tournemirensis R1.</title>
        <authorList>
            <person name="He J."/>
        </authorList>
    </citation>
    <scope>NUCLEOTIDE SEQUENCE [LARGE SCALE GENOMIC DNA]</scope>
    <source>
        <strain evidence="3 4">R1</strain>
    </source>
</reference>
<evidence type="ECO:0000313" key="4">
    <source>
        <dbReference type="Proteomes" id="UP000290848"/>
    </source>
</evidence>
<dbReference type="AlphaFoldDB" id="A0A4Q0M7U2"/>
<feature type="transmembrane region" description="Helical" evidence="1">
    <location>
        <begin position="179"/>
        <end position="201"/>
    </location>
</feature>
<keyword evidence="1" id="KW-0472">Membrane</keyword>
<evidence type="ECO:0000313" key="5">
    <source>
        <dbReference type="Proteomes" id="UP000322918"/>
    </source>
</evidence>
<organism evidence="3 4">
    <name type="scientific">Arcticibacter tournemirensis</name>
    <dbReference type="NCBI Taxonomy" id="699437"/>
    <lineage>
        <taxon>Bacteria</taxon>
        <taxon>Pseudomonadati</taxon>
        <taxon>Bacteroidota</taxon>
        <taxon>Sphingobacteriia</taxon>
        <taxon>Sphingobacteriales</taxon>
        <taxon>Sphingobacteriaceae</taxon>
        <taxon>Arcticibacter</taxon>
    </lineage>
</organism>
<feature type="transmembrane region" description="Helical" evidence="1">
    <location>
        <begin position="421"/>
        <end position="442"/>
    </location>
</feature>
<feature type="transmembrane region" description="Helical" evidence="1">
    <location>
        <begin position="32"/>
        <end position="57"/>
    </location>
</feature>
<feature type="transmembrane region" description="Helical" evidence="1">
    <location>
        <begin position="333"/>
        <end position="351"/>
    </location>
</feature>